<dbReference type="InterPro" id="IPR027469">
    <property type="entry name" value="Cation_efflux_TMD_sf"/>
</dbReference>
<keyword evidence="3 5" id="KW-1133">Transmembrane helix</keyword>
<name>A0ABU6JF13_9BURK</name>
<dbReference type="Proteomes" id="UP001352263">
    <property type="component" value="Unassembled WGS sequence"/>
</dbReference>
<feature type="transmembrane region" description="Helical" evidence="5">
    <location>
        <begin position="57"/>
        <end position="77"/>
    </location>
</feature>
<accession>A0ABU6JF13</accession>
<keyword evidence="8" id="KW-1185">Reference proteome</keyword>
<organism evidence="7 8">
    <name type="scientific">Noviherbaspirillum album</name>
    <dbReference type="NCBI Taxonomy" id="3080276"/>
    <lineage>
        <taxon>Bacteria</taxon>
        <taxon>Pseudomonadati</taxon>
        <taxon>Pseudomonadota</taxon>
        <taxon>Betaproteobacteria</taxon>
        <taxon>Burkholderiales</taxon>
        <taxon>Oxalobacteraceae</taxon>
        <taxon>Noviherbaspirillum</taxon>
    </lineage>
</organism>
<evidence type="ECO:0000256" key="3">
    <source>
        <dbReference type="ARBA" id="ARBA00022989"/>
    </source>
</evidence>
<evidence type="ECO:0000313" key="7">
    <source>
        <dbReference type="EMBL" id="MEC4722244.1"/>
    </source>
</evidence>
<dbReference type="Pfam" id="PF01545">
    <property type="entry name" value="Cation_efflux"/>
    <property type="match status" value="1"/>
</dbReference>
<evidence type="ECO:0000256" key="1">
    <source>
        <dbReference type="ARBA" id="ARBA00004141"/>
    </source>
</evidence>
<gene>
    <name evidence="7" type="ORF">RY831_24065</name>
</gene>
<feature type="transmembrane region" description="Helical" evidence="5">
    <location>
        <begin position="89"/>
        <end position="105"/>
    </location>
</feature>
<comment type="subcellular location">
    <subcellularLocation>
        <location evidence="1">Membrane</location>
        <topology evidence="1">Multi-pass membrane protein</topology>
    </subcellularLocation>
</comment>
<reference evidence="7 8" key="1">
    <citation type="submission" date="2023-10" db="EMBL/GenBank/DDBJ databases">
        <title>Noviherbaspirillum sp. CPCC 100848 genome assembly.</title>
        <authorList>
            <person name="Li X.Y."/>
            <person name="Fang X.M."/>
        </authorList>
    </citation>
    <scope>NUCLEOTIDE SEQUENCE [LARGE SCALE GENOMIC DNA]</scope>
    <source>
        <strain evidence="7 8">CPCC 100848</strain>
    </source>
</reference>
<sequence length="215" mass="22393">MSACCSGGCSSDKPPVDPTYRRILWVALAVNAGMFGVELFSGWAAGSVSLLADAVDFFGDAANYAVSLFVFGMAPIWRSRTALIKSLTMGGYGLFVLGAALWSAATGTVPAHVTMGTIGFVALLANLLVAVLLFSYRNGDSNMRSVWLCTRNDAVGNVAVMLAALGVFGTGAGWPDIVVAAIMGVLGLSAARTVITQARAEMARKPIIQVVARPR</sequence>
<dbReference type="SUPFAM" id="SSF161111">
    <property type="entry name" value="Cation efflux protein transmembrane domain-like"/>
    <property type="match status" value="1"/>
</dbReference>
<feature type="transmembrane region" description="Helical" evidence="5">
    <location>
        <begin position="23"/>
        <end position="45"/>
    </location>
</feature>
<feature type="domain" description="Cation efflux protein transmembrane" evidence="6">
    <location>
        <begin position="24"/>
        <end position="198"/>
    </location>
</feature>
<proteinExistence type="predicted"/>
<feature type="transmembrane region" description="Helical" evidence="5">
    <location>
        <begin position="154"/>
        <end position="171"/>
    </location>
</feature>
<keyword evidence="2 5" id="KW-0812">Transmembrane</keyword>
<evidence type="ECO:0000259" key="6">
    <source>
        <dbReference type="Pfam" id="PF01545"/>
    </source>
</evidence>
<comment type="caution">
    <text evidence="7">The sequence shown here is derived from an EMBL/GenBank/DDBJ whole genome shotgun (WGS) entry which is preliminary data.</text>
</comment>
<evidence type="ECO:0000256" key="5">
    <source>
        <dbReference type="SAM" id="Phobius"/>
    </source>
</evidence>
<keyword evidence="4 5" id="KW-0472">Membrane</keyword>
<evidence type="ECO:0000313" key="8">
    <source>
        <dbReference type="Proteomes" id="UP001352263"/>
    </source>
</evidence>
<evidence type="ECO:0000256" key="4">
    <source>
        <dbReference type="ARBA" id="ARBA00023136"/>
    </source>
</evidence>
<feature type="transmembrane region" description="Helical" evidence="5">
    <location>
        <begin position="177"/>
        <end position="195"/>
    </location>
</feature>
<dbReference type="Gene3D" id="1.20.1510.10">
    <property type="entry name" value="Cation efflux protein transmembrane domain"/>
    <property type="match status" value="1"/>
</dbReference>
<dbReference type="InterPro" id="IPR058533">
    <property type="entry name" value="Cation_efflux_TM"/>
</dbReference>
<feature type="transmembrane region" description="Helical" evidence="5">
    <location>
        <begin position="111"/>
        <end position="134"/>
    </location>
</feature>
<dbReference type="EMBL" id="JAWIIV010000027">
    <property type="protein sequence ID" value="MEC4722244.1"/>
    <property type="molecule type" value="Genomic_DNA"/>
</dbReference>
<protein>
    <submittedName>
        <fullName evidence="7">Cation transporter</fullName>
    </submittedName>
</protein>
<evidence type="ECO:0000256" key="2">
    <source>
        <dbReference type="ARBA" id="ARBA00022692"/>
    </source>
</evidence>
<dbReference type="RefSeq" id="WP_326508920.1">
    <property type="nucleotide sequence ID" value="NZ_JAWIIV010000027.1"/>
</dbReference>